<dbReference type="PANTHER" id="PTHR41368:SF1">
    <property type="entry name" value="PROTEIN YGHO"/>
    <property type="match status" value="1"/>
</dbReference>
<dbReference type="InterPro" id="IPR016181">
    <property type="entry name" value="Acyl_CoA_acyltransferase"/>
</dbReference>
<dbReference type="Gene3D" id="3.40.630.30">
    <property type="match status" value="1"/>
</dbReference>
<organism evidence="1 2">
    <name type="scientific">Phaeodactylibacter xiamenensis</name>
    <dbReference type="NCBI Taxonomy" id="1524460"/>
    <lineage>
        <taxon>Bacteria</taxon>
        <taxon>Pseudomonadati</taxon>
        <taxon>Bacteroidota</taxon>
        <taxon>Saprospiria</taxon>
        <taxon>Saprospirales</taxon>
        <taxon>Haliscomenobacteraceae</taxon>
        <taxon>Phaeodactylibacter</taxon>
    </lineage>
</organism>
<dbReference type="EMBL" id="JPOS01000002">
    <property type="protein sequence ID" value="KGE89802.1"/>
    <property type="molecule type" value="Genomic_DNA"/>
</dbReference>
<dbReference type="STRING" id="1524460.IX84_00305"/>
<evidence type="ECO:0000313" key="1">
    <source>
        <dbReference type="EMBL" id="KGE89802.1"/>
    </source>
</evidence>
<dbReference type="AlphaFoldDB" id="A0A098SG00"/>
<accession>A0A098SG00</accession>
<dbReference type="InterPro" id="IPR039968">
    <property type="entry name" value="BcerS-like"/>
</dbReference>
<dbReference type="PANTHER" id="PTHR41368">
    <property type="entry name" value="PROTEIN YGHO"/>
    <property type="match status" value="1"/>
</dbReference>
<protein>
    <recommendedName>
        <fullName evidence="3">N-acetyltransferase domain-containing protein</fullName>
    </recommendedName>
</protein>
<dbReference type="SUPFAM" id="SSF55729">
    <property type="entry name" value="Acyl-CoA N-acyltransferases (Nat)"/>
    <property type="match status" value="1"/>
</dbReference>
<name>A0A098SG00_9BACT</name>
<comment type="caution">
    <text evidence="1">The sequence shown here is derived from an EMBL/GenBank/DDBJ whole genome shotgun (WGS) entry which is preliminary data.</text>
</comment>
<sequence length="387" mass="45238">MKFTEVRSKQDWKDFHRVPHIVYKDDPNWIAPLQGDIEAVFDPTVNDTFKDGEAVCWTLRDDNGQLVGRVAAFMDHTRNKMQEHPIGGLGFFECIENETYAFALFEKAREWVEARGATVLDGPVNFGEREKFWGLLVKGFYPPLFQENYQPKYYRRFFEDWGFIPYEQILTFRGESNAIPVERLRNVVKRLKQRSNIETKNLDYRQLEQYTKDFCEIYNAAFSKYGHFKPLQPEQVQKILLEAKAIADTNTLSISYFDGKPAAFCAVLPDINELIRFAKGKLSWWKIPILLIKKAMKKQFIAKGIGFGIHPDFQNKGAYAVIVEHMANTRNIRRYPQMYLTTVRAHNFEAVGVYQKLNVKVDRIHVAYRKPLKEGIPVESFEFTEPY</sequence>
<evidence type="ECO:0008006" key="3">
    <source>
        <dbReference type="Google" id="ProtNLM"/>
    </source>
</evidence>
<proteinExistence type="predicted"/>
<reference evidence="1 2" key="1">
    <citation type="journal article" date="2014" name="Int. J. Syst. Evol. Microbiol.">
        <title>Phaeodactylibacter xiamenensis gen. nov., sp. nov., a member of the family Saprospiraceae isolated from the marine alga Phaeodactylum tricornutum.</title>
        <authorList>
            <person name="Chen Z.Jr."/>
            <person name="Lei X."/>
            <person name="Lai Q."/>
            <person name="Li Y."/>
            <person name="Zhang B."/>
            <person name="Zhang J."/>
            <person name="Zhang H."/>
            <person name="Yang L."/>
            <person name="Zheng W."/>
            <person name="Tian Y."/>
            <person name="Yu Z."/>
            <person name="Xu H.Jr."/>
            <person name="Zheng T."/>
        </authorList>
    </citation>
    <scope>NUCLEOTIDE SEQUENCE [LARGE SCALE GENOMIC DNA]</scope>
    <source>
        <strain evidence="1 2">KD52</strain>
    </source>
</reference>
<dbReference type="Proteomes" id="UP000029736">
    <property type="component" value="Unassembled WGS sequence"/>
</dbReference>
<dbReference type="RefSeq" id="WP_044215569.1">
    <property type="nucleotide sequence ID" value="NZ_JBKAGJ010000014.1"/>
</dbReference>
<dbReference type="OrthoDB" id="9806005at2"/>
<keyword evidence="2" id="KW-1185">Reference proteome</keyword>
<evidence type="ECO:0000313" key="2">
    <source>
        <dbReference type="Proteomes" id="UP000029736"/>
    </source>
</evidence>
<gene>
    <name evidence="1" type="ORF">IX84_00305</name>
</gene>